<dbReference type="GO" id="GO:0005886">
    <property type="term" value="C:plasma membrane"/>
    <property type="evidence" value="ECO:0007669"/>
    <property type="project" value="UniProtKB-SubCell"/>
</dbReference>
<gene>
    <name evidence="27" type="ORF">OXX778_LOCUS257</name>
</gene>
<dbReference type="PROSITE" id="PS01186">
    <property type="entry name" value="EGF_2"/>
    <property type="match status" value="1"/>
</dbReference>
<dbReference type="GO" id="GO:0005509">
    <property type="term" value="F:calcium ion binding"/>
    <property type="evidence" value="ECO:0007669"/>
    <property type="project" value="UniProtKB-UniRule"/>
</dbReference>
<dbReference type="PROSITE" id="PS50268">
    <property type="entry name" value="CADHERIN_2"/>
    <property type="match status" value="7"/>
</dbReference>
<feature type="domain" description="Cadherin" evidence="26">
    <location>
        <begin position="774"/>
        <end position="874"/>
    </location>
</feature>
<dbReference type="SMART" id="SM00179">
    <property type="entry name" value="EGF_CA"/>
    <property type="match status" value="2"/>
</dbReference>
<dbReference type="SUPFAM" id="SSF49313">
    <property type="entry name" value="Cadherin-like"/>
    <property type="match status" value="7"/>
</dbReference>
<comment type="caution">
    <text evidence="18">Lacks conserved residue(s) required for the propagation of feature annotation.</text>
</comment>
<feature type="transmembrane region" description="Helical" evidence="20">
    <location>
        <begin position="2405"/>
        <end position="2425"/>
    </location>
</feature>
<feature type="disulfide bond" evidence="18">
    <location>
        <begin position="1780"/>
        <end position="1790"/>
    </location>
</feature>
<keyword evidence="14" id="KW-0675">Receptor</keyword>
<feature type="domain" description="EGF-like" evidence="22">
    <location>
        <begin position="1776"/>
        <end position="1811"/>
    </location>
</feature>
<dbReference type="PROSITE" id="PS00022">
    <property type="entry name" value="EGF_1"/>
    <property type="match status" value="2"/>
</dbReference>
<evidence type="ECO:0000256" key="4">
    <source>
        <dbReference type="ARBA" id="ARBA00022692"/>
    </source>
</evidence>
<evidence type="ECO:0000259" key="26">
    <source>
        <dbReference type="PROSITE" id="PS50268"/>
    </source>
</evidence>
<feature type="domain" description="EGF-like" evidence="22">
    <location>
        <begin position="1239"/>
        <end position="1275"/>
    </location>
</feature>
<accession>A0A813M1L4</accession>
<feature type="transmembrane region" description="Helical" evidence="20">
    <location>
        <begin position="2376"/>
        <end position="2393"/>
    </location>
</feature>
<evidence type="ECO:0000313" key="27">
    <source>
        <dbReference type="EMBL" id="CAF0705399.1"/>
    </source>
</evidence>
<dbReference type="GO" id="GO:0004930">
    <property type="term" value="F:G protein-coupled receptor activity"/>
    <property type="evidence" value="ECO:0007669"/>
    <property type="project" value="UniProtKB-KW"/>
</dbReference>
<dbReference type="SMART" id="SM00008">
    <property type="entry name" value="HormR"/>
    <property type="match status" value="1"/>
</dbReference>
<feature type="disulfide bond" evidence="18">
    <location>
        <begin position="1801"/>
        <end position="1810"/>
    </location>
</feature>
<dbReference type="PROSITE" id="PS50261">
    <property type="entry name" value="G_PROTEIN_RECEP_F2_4"/>
    <property type="match status" value="1"/>
</dbReference>
<keyword evidence="10 20" id="KW-1133">Transmembrane helix</keyword>
<dbReference type="Gene3D" id="2.60.120.200">
    <property type="match status" value="1"/>
</dbReference>
<dbReference type="Gene3D" id="2.60.40.60">
    <property type="entry name" value="Cadherins"/>
    <property type="match status" value="7"/>
</dbReference>
<dbReference type="EMBL" id="CAJNOC010000011">
    <property type="protein sequence ID" value="CAF0705399.1"/>
    <property type="molecule type" value="Genomic_DNA"/>
</dbReference>
<evidence type="ECO:0000256" key="9">
    <source>
        <dbReference type="ARBA" id="ARBA00022889"/>
    </source>
</evidence>
<keyword evidence="8 17" id="KW-0106">Calcium</keyword>
<dbReference type="Pfam" id="PF02793">
    <property type="entry name" value="HRM"/>
    <property type="match status" value="1"/>
</dbReference>
<dbReference type="PROSITE" id="PS50026">
    <property type="entry name" value="EGF_3"/>
    <property type="match status" value="2"/>
</dbReference>
<dbReference type="CDD" id="cd00054">
    <property type="entry name" value="EGF_CA"/>
    <property type="match status" value="2"/>
</dbReference>
<feature type="domain" description="Laminin G" evidence="21">
    <location>
        <begin position="1337"/>
        <end position="1532"/>
    </location>
</feature>
<keyword evidence="15" id="KW-0325">Glycoprotein</keyword>
<feature type="transmembrane region" description="Helical" evidence="20">
    <location>
        <begin position="2549"/>
        <end position="2569"/>
    </location>
</feature>
<feature type="transmembrane region" description="Helical" evidence="20">
    <location>
        <begin position="2341"/>
        <end position="2364"/>
    </location>
</feature>
<dbReference type="PRINTS" id="PR00205">
    <property type="entry name" value="CADHERIN"/>
</dbReference>
<feature type="transmembrane region" description="Helical" evidence="20">
    <location>
        <begin position="2446"/>
        <end position="2466"/>
    </location>
</feature>
<dbReference type="Gene3D" id="2.10.25.10">
    <property type="entry name" value="Laminin"/>
    <property type="match status" value="4"/>
</dbReference>
<keyword evidence="16" id="KW-0807">Transducer</keyword>
<keyword evidence="13 18" id="KW-1015">Disulfide bond</keyword>
<dbReference type="PANTHER" id="PTHR24026">
    <property type="entry name" value="FAT ATYPICAL CADHERIN-RELATED"/>
    <property type="match status" value="1"/>
</dbReference>
<evidence type="ECO:0000256" key="13">
    <source>
        <dbReference type="ARBA" id="ARBA00023157"/>
    </source>
</evidence>
<evidence type="ECO:0000256" key="16">
    <source>
        <dbReference type="ARBA" id="ARBA00023224"/>
    </source>
</evidence>
<dbReference type="Gene3D" id="4.10.1240.10">
    <property type="entry name" value="GPCR, family 2, extracellular hormone receptor domain"/>
    <property type="match status" value="1"/>
</dbReference>
<evidence type="ECO:0000259" key="25">
    <source>
        <dbReference type="PROSITE" id="PS50261"/>
    </source>
</evidence>
<feature type="domain" description="Cadherin" evidence="26">
    <location>
        <begin position="462"/>
        <end position="561"/>
    </location>
</feature>
<dbReference type="PROSITE" id="PS50227">
    <property type="entry name" value="G_PROTEIN_RECEP_F2_3"/>
    <property type="match status" value="1"/>
</dbReference>
<dbReference type="SMART" id="SM00282">
    <property type="entry name" value="LamG"/>
    <property type="match status" value="1"/>
</dbReference>
<feature type="domain" description="Laminin EGF-like" evidence="23">
    <location>
        <begin position="1883"/>
        <end position="1934"/>
    </location>
</feature>
<evidence type="ECO:0000256" key="11">
    <source>
        <dbReference type="ARBA" id="ARBA00023040"/>
    </source>
</evidence>
<feature type="disulfide bond" evidence="19">
    <location>
        <begin position="1885"/>
        <end position="1902"/>
    </location>
</feature>
<dbReference type="InterPro" id="IPR000742">
    <property type="entry name" value="EGF"/>
</dbReference>
<evidence type="ECO:0000256" key="20">
    <source>
        <dbReference type="SAM" id="Phobius"/>
    </source>
</evidence>
<dbReference type="GO" id="GO:0007166">
    <property type="term" value="P:cell surface receptor signaling pathway"/>
    <property type="evidence" value="ECO:0007669"/>
    <property type="project" value="InterPro"/>
</dbReference>
<dbReference type="InterPro" id="IPR000832">
    <property type="entry name" value="GPCR_2_secretin-like"/>
</dbReference>
<dbReference type="CDD" id="cd00055">
    <property type="entry name" value="EGF_Lam"/>
    <property type="match status" value="1"/>
</dbReference>
<proteinExistence type="predicted"/>
<feature type="disulfide bond" evidence="19">
    <location>
        <begin position="1883"/>
        <end position="1895"/>
    </location>
</feature>
<evidence type="ECO:0000256" key="15">
    <source>
        <dbReference type="ARBA" id="ARBA00023180"/>
    </source>
</evidence>
<feature type="domain" description="G-protein coupled receptors family 2 profile 1" evidence="24">
    <location>
        <begin position="1917"/>
        <end position="1993"/>
    </location>
</feature>
<evidence type="ECO:0000259" key="23">
    <source>
        <dbReference type="PROSITE" id="PS50027"/>
    </source>
</evidence>
<protein>
    <submittedName>
        <fullName evidence="27">Uncharacterized protein</fullName>
    </submittedName>
</protein>
<dbReference type="SUPFAM" id="SSF49899">
    <property type="entry name" value="Concanavalin A-like lectins/glucanases"/>
    <property type="match status" value="2"/>
</dbReference>
<organism evidence="27 28">
    <name type="scientific">Brachionus calyciflorus</name>
    <dbReference type="NCBI Taxonomy" id="104777"/>
    <lineage>
        <taxon>Eukaryota</taxon>
        <taxon>Metazoa</taxon>
        <taxon>Spiralia</taxon>
        <taxon>Gnathifera</taxon>
        <taxon>Rotifera</taxon>
        <taxon>Eurotatoria</taxon>
        <taxon>Monogononta</taxon>
        <taxon>Pseudotrocha</taxon>
        <taxon>Ploima</taxon>
        <taxon>Brachionidae</taxon>
        <taxon>Brachionus</taxon>
    </lineage>
</organism>
<evidence type="ECO:0000256" key="14">
    <source>
        <dbReference type="ARBA" id="ARBA00023170"/>
    </source>
</evidence>
<feature type="domain" description="Cadherin" evidence="26">
    <location>
        <begin position="875"/>
        <end position="978"/>
    </location>
</feature>
<feature type="transmembrane region" description="Helical" evidence="20">
    <location>
        <begin position="2589"/>
        <end position="2610"/>
    </location>
</feature>
<evidence type="ECO:0000256" key="6">
    <source>
        <dbReference type="ARBA" id="ARBA00022729"/>
    </source>
</evidence>
<dbReference type="SMART" id="SM00112">
    <property type="entry name" value="CA"/>
    <property type="match status" value="7"/>
</dbReference>
<sequence length="2892" mass="332544">MSTQNQIMEKFGQNLRQIQALRTTNLNLSVHSAKSIKKKYQLINVKKVQFKKLMDEAIEFKRISAEKKNLIRDLIMYTILRWDVGQFHNLEFYISIVGLISYQTDERRRLFDEMNNLKQFIYLLLLILALNISCALSSILKFNNLIYKFKTSQNAPLNTAIGKLVLNINDLSNFDIFLNSTRHDESNRLFYLDKNTLEIKTYANLTDHKREHFFKAFFYDRQILTLLAKCSISIDIIDDKINTPPKFLTNQYQVQVFENNSPDTLVIKVQAYDSDINENSRLTYHLINNETNSSPSPFQIKSDTGEIYAKRILNREQKDFYVLNIAAVDNGPNRLTTTTQVFIRVVSHYDFQPRLDSKIYNLTLDENTDFTKRPVILKVHGSDRHTNSSNLTYSLSGSLNDLNTFEIDNLGNVRLVSKLNYKMKNVYKLNVYAQDLGQPSCAISSELNIYIQNKNLNIPSFSAPFYEFIAFENIDVGSKIGRVLIAYDRDSSDSQINFSLDSNYQDDLPFRIESNGSIITVKKLHKKIYEFYVSASVKNSISSSVKVKIKILDTNDQVPEFSKKVYKLDLMEDTAIGLPLLNLAVSNKDPNSQLDFYLEQEDDLFSLIKQSNTRLFLTLEKSNLNFKKKSYYELNCKVVDQQDGLYSISKIEINILPNIKYFPRFTKDIFMFKINEISLVNSLIGQLSTISNDNQVVYKLINSGTLNENSDAALDFRLDELSGNLYVANYLDREKYDTITLYASASYRDKNFRSDHALVQIQITDSNDNPPVFTRDSYEALVYTNYKIGDYLLRVEAMDKDTGMNSMIKYTILDEYKQPVIIDPDTGVIRLKSNANFEELNLTVVASDLGTPSLSTKSFLLLKYVQEEDTPPFFDMKNLSFELTENQPGGIVLGELFARDQEMGQDTDIIYKILNHNDLFELKPSGIFNRVNLVGKKMISYKPKLIYNLTIRAYSGPLYSDCYVLIKINEQNQNLPNVPSHFKIIFNNYKNYFLTEETPRVPVKNFDLAFNWSFNLPDKIGQQLINLDPRTGEITLKSILNTNNLINTNFTVTINDGEIEVNSTCELLVSMVTHNMISESVTLNLFSIDLDTFMSLYYDNFTNLTLSLFKLSKKSNIHIFNMANEPNGLNLSLSITYDYEKDQFVSSSIVKQIIYSNIDKIKSFLNIKNLIIYEDFSCAIEPCLNFQKCLTNTKFQSASSKYLTSKSLQFRPINVQHDFSCSCPMGFTGTNISVMCDTEFNLCYSNPCGQNGVCISTESSYVCVCDPDYTGRVCEINLKKSKCPEANDQSMDIFNSQICKNSNCKNLILGGFICDKCDSSEEPSASSYYTNLCELRARNFPENSQSYLVLSGLENRLRFKIKLSFSTIKSNSVIFYNGRLSNNSLDFISLEIEDDFLVFKYSLGDQINEIKIDEISVTDGKWRTITIEYKSRNVALSLDNDNLDTVDSCEILKNFNKTTSECIRKNKVFTLPKKCQNQIETCFRFLDLNGPLIIGKNLQNNYYEGCISDLIIDDKLIDLDQFIIDYKTKPGCSSKLNICELNSDKLKNECSTCKHVWSNKIKCDCNDENKYFDGKKCLNENTETYTLNNSSYLLFQEKILQNENEIQISFDLKLNKKFNLVTNQTILYVKFSDNLIFYEFFLFYDAKSINLVSSNLKENIIINVRKNNVVLNEKFWSKLEVKFNKNGLISLNMDDLFQQETKSMEIKKIFDEKFNYRWSIGAFKNQGINSCLKNIKLNGILSSPYETYQTEKGCNKLIETNCHNSLNFKNSTSCLEENSCSETCFNSGNCTYTDKEYSCKCPEGFKGKYCQFEKQKNEVLKDVEFSCPARWWGKEPGICGPCNCDETKNFSPDCDKTNGKCQCKSKFYKRVNRITNEEECVPCDCYLEGSTSLDCEPLTGQCKCLLGAGITGRRCDKCVSPFAEMTMKGNECRQIMTNECPKAFAFNIWWPRTSFNQVANSSCPKGSTGVSYRLCTMNGWASNLDLSECKSTKIDSHLNKYSQDLNPKINSYQAFKIIEDLSRITRDAELDYDDDMIFLDENQRAIINEKTYNLLSTTQNSLYAFDLVKIQNLTKLILKYEIDNLGSFLYIQDKFFLSKIFSILDEILSKKYELKINQFNYKTDHVYALWTDLIIILKEYMSVLVENGQDYTLTNDEIDLNFYNIQFGLRNKNQVSYSNLNFKLDFTTEVKNKLVYTSLNLASYNLPKHLMLNSRQGSISTSTYRVISNLIIFNPDFITSNKSSRITIEFLLTNNFDVQYDPINNYLNYKNLRNSKLDYNCVYLNTEYKLWSSKGAKFVSYDPSTNKVKCLFDNDNGIFAVLTPSGTFIRNKNNNIINFSIGFNILSVFSLIILSFTMIVIIVIKKTRRPLKVVHLNLCLNLFLNQFIFIFGVNANESQIMCKLIAILEHYFNLSTFIWVFLVSLHLYRMVSELRDVNKIGLSTPVFYYLIGYIAPLVIVGLSLGIKHDIYTNYDSTINFLNYPMNKLDLSSVYCWLNIQNYNEIFFIFLLPIGTLTLLILLLLCLSYKQSKKDSYNQTDLDIVYQNMYVSMLFLAFNFLITIFLLLFLNSSQSQANSVFNESFVYQHLYVVISLVYSIVTFMSLVVLDVETRNCLIKIKNLIVNKLNEDEKNLDVKNTPMDKPYVNTDKLEVINVNSINAKYMAYRDFNTHSLSTTTSTTSNTFENTDNSQMSDYVKHMFLGAGGGVNTNQNCYFNNLINTTNTDTTCESDYNYNYDFNKLKTINNTQSIEECDVVDVGQVLKAKNPNLQNVLNESYRSKSPYMQNLISNNYHGSYSPGKYSNPLSNHVPDLVSGVSTLPRHGQIKQISPHYSENLSSVGSKSSLVHINPDGTIDRKYYKKAQITSIPSIKVNSSVNIEPNLNHEDNETRV</sequence>
<dbReference type="SUPFAM" id="SSF111418">
    <property type="entry name" value="Hormone receptor domain"/>
    <property type="match status" value="1"/>
</dbReference>
<dbReference type="SMART" id="SM00181">
    <property type="entry name" value="EGF"/>
    <property type="match status" value="3"/>
</dbReference>
<dbReference type="InterPro" id="IPR017981">
    <property type="entry name" value="GPCR_2-like_7TM"/>
</dbReference>
<feature type="disulfide bond" evidence="18">
    <location>
        <begin position="1265"/>
        <end position="1274"/>
    </location>
</feature>
<keyword evidence="5" id="KW-0479">Metal-binding</keyword>
<dbReference type="InterPro" id="IPR020894">
    <property type="entry name" value="Cadherin_CS"/>
</dbReference>
<dbReference type="Pfam" id="PF00028">
    <property type="entry name" value="Cadherin"/>
    <property type="match status" value="2"/>
</dbReference>
<feature type="domain" description="Cadherin" evidence="26">
    <location>
        <begin position="356"/>
        <end position="461"/>
    </location>
</feature>
<feature type="disulfide bond" evidence="19">
    <location>
        <begin position="1918"/>
        <end position="1932"/>
    </location>
</feature>
<evidence type="ECO:0000313" key="28">
    <source>
        <dbReference type="Proteomes" id="UP000663879"/>
    </source>
</evidence>
<evidence type="ECO:0000259" key="21">
    <source>
        <dbReference type="PROSITE" id="PS50025"/>
    </source>
</evidence>
<evidence type="ECO:0000256" key="19">
    <source>
        <dbReference type="PROSITE-ProRule" id="PRU00460"/>
    </source>
</evidence>
<dbReference type="CDD" id="cd00110">
    <property type="entry name" value="LamG"/>
    <property type="match status" value="1"/>
</dbReference>
<feature type="transmembrane region" description="Helical" evidence="20">
    <location>
        <begin position="2505"/>
        <end position="2528"/>
    </location>
</feature>
<name>A0A813M1L4_9BILA</name>
<evidence type="ECO:0000256" key="2">
    <source>
        <dbReference type="ARBA" id="ARBA00004651"/>
    </source>
</evidence>
<keyword evidence="7" id="KW-0677">Repeat</keyword>
<keyword evidence="4 20" id="KW-0812">Transmembrane</keyword>
<keyword evidence="19" id="KW-0424">Laminin EGF-like domain</keyword>
<keyword evidence="28" id="KW-1185">Reference proteome</keyword>
<dbReference type="InterPro" id="IPR002126">
    <property type="entry name" value="Cadherin-like_dom"/>
</dbReference>
<feature type="domain" description="Cadherin" evidence="26">
    <location>
        <begin position="666"/>
        <end position="773"/>
    </location>
</feature>
<evidence type="ECO:0000256" key="7">
    <source>
        <dbReference type="ARBA" id="ARBA00022737"/>
    </source>
</evidence>
<keyword evidence="12 20" id="KW-0472">Membrane</keyword>
<dbReference type="SMART" id="SM00180">
    <property type="entry name" value="EGF_Lam"/>
    <property type="match status" value="1"/>
</dbReference>
<dbReference type="Pfam" id="PF00053">
    <property type="entry name" value="EGF_laminin"/>
    <property type="match status" value="1"/>
</dbReference>
<dbReference type="Pfam" id="PF00002">
    <property type="entry name" value="7tm_2"/>
    <property type="match status" value="1"/>
</dbReference>
<dbReference type="InterPro" id="IPR002049">
    <property type="entry name" value="LE_dom"/>
</dbReference>
<dbReference type="OrthoDB" id="26203at2759"/>
<dbReference type="GO" id="GO:0007156">
    <property type="term" value="P:homophilic cell adhesion via plasma membrane adhesion molecules"/>
    <property type="evidence" value="ECO:0007669"/>
    <property type="project" value="InterPro"/>
</dbReference>
<reference evidence="27" key="1">
    <citation type="submission" date="2021-02" db="EMBL/GenBank/DDBJ databases">
        <authorList>
            <person name="Nowell W R."/>
        </authorList>
    </citation>
    <scope>NUCLEOTIDE SEQUENCE</scope>
    <source>
        <strain evidence="27">Ploen Becks lab</strain>
    </source>
</reference>
<dbReference type="PANTHER" id="PTHR24026:SF51">
    <property type="entry name" value="PROTOCADHERIN-LIKE WING POLARITY PROTEIN STAN"/>
    <property type="match status" value="1"/>
</dbReference>
<dbReference type="InterPro" id="IPR001791">
    <property type="entry name" value="Laminin_G"/>
</dbReference>
<evidence type="ECO:0000256" key="18">
    <source>
        <dbReference type="PROSITE-ProRule" id="PRU00076"/>
    </source>
</evidence>
<dbReference type="PROSITE" id="PS50025">
    <property type="entry name" value="LAM_G_DOMAIN"/>
    <property type="match status" value="1"/>
</dbReference>
<evidence type="ECO:0000259" key="24">
    <source>
        <dbReference type="PROSITE" id="PS50227"/>
    </source>
</evidence>
<dbReference type="InterPro" id="IPR001879">
    <property type="entry name" value="GPCR_2_extracellular_dom"/>
</dbReference>
<feature type="transmembrane region" description="Helical" evidence="20">
    <location>
        <begin position="120"/>
        <end position="140"/>
    </location>
</feature>
<dbReference type="Proteomes" id="UP000663879">
    <property type="component" value="Unassembled WGS sequence"/>
</dbReference>
<evidence type="ECO:0000256" key="8">
    <source>
        <dbReference type="ARBA" id="ARBA00022837"/>
    </source>
</evidence>
<evidence type="ECO:0000256" key="12">
    <source>
        <dbReference type="ARBA" id="ARBA00023136"/>
    </source>
</evidence>
<dbReference type="InterPro" id="IPR036445">
    <property type="entry name" value="GPCR_2_extracell_dom_sf"/>
</dbReference>
<dbReference type="CDD" id="cd11304">
    <property type="entry name" value="Cadherin_repeat"/>
    <property type="match status" value="6"/>
</dbReference>
<keyword evidence="9" id="KW-0130">Cell adhesion</keyword>
<evidence type="ECO:0000256" key="1">
    <source>
        <dbReference type="ARBA" id="ARBA00004251"/>
    </source>
</evidence>
<comment type="subcellular location">
    <subcellularLocation>
        <location evidence="2">Cell membrane</location>
        <topology evidence="2">Multi-pass membrane protein</topology>
    </subcellularLocation>
    <subcellularLocation>
        <location evidence="1">Cell membrane</location>
        <topology evidence="1">Single-pass type I membrane protein</topology>
    </subcellularLocation>
</comment>
<evidence type="ECO:0000256" key="5">
    <source>
        <dbReference type="ARBA" id="ARBA00022723"/>
    </source>
</evidence>
<feature type="domain" description="G-protein coupled receptors family 2 profile 2" evidence="25">
    <location>
        <begin position="2339"/>
        <end position="2609"/>
    </location>
</feature>
<keyword evidence="18" id="KW-0245">EGF-like domain</keyword>
<dbReference type="InterPro" id="IPR015919">
    <property type="entry name" value="Cadherin-like_sf"/>
</dbReference>
<keyword evidence="6" id="KW-0732">Signal</keyword>
<dbReference type="InterPro" id="IPR013320">
    <property type="entry name" value="ConA-like_dom_sf"/>
</dbReference>
<dbReference type="PROSITE" id="PS50027">
    <property type="entry name" value="EGF_LAM_2"/>
    <property type="match status" value="1"/>
</dbReference>
<dbReference type="Gene3D" id="1.20.1070.10">
    <property type="entry name" value="Rhodopsin 7-helix transmembrane proteins"/>
    <property type="match status" value="1"/>
</dbReference>
<evidence type="ECO:0000256" key="10">
    <source>
        <dbReference type="ARBA" id="ARBA00022989"/>
    </source>
</evidence>
<feature type="domain" description="Cadherin" evidence="26">
    <location>
        <begin position="248"/>
        <end position="355"/>
    </location>
</feature>
<dbReference type="InterPro" id="IPR001881">
    <property type="entry name" value="EGF-like_Ca-bd_dom"/>
</dbReference>
<keyword evidence="3" id="KW-1003">Cell membrane</keyword>
<feature type="domain" description="Cadherin" evidence="26">
    <location>
        <begin position="562"/>
        <end position="665"/>
    </location>
</feature>
<evidence type="ECO:0000256" key="17">
    <source>
        <dbReference type="PROSITE-ProRule" id="PRU00043"/>
    </source>
</evidence>
<dbReference type="Pfam" id="PF02210">
    <property type="entry name" value="Laminin_G_2"/>
    <property type="match status" value="1"/>
</dbReference>
<keyword evidence="11" id="KW-0297">G-protein coupled receptor</keyword>
<comment type="caution">
    <text evidence="27">The sequence shown here is derived from an EMBL/GenBank/DDBJ whole genome shotgun (WGS) entry which is preliminary data.</text>
</comment>
<evidence type="ECO:0000259" key="22">
    <source>
        <dbReference type="PROSITE" id="PS50026"/>
    </source>
</evidence>
<dbReference type="PROSITE" id="PS00232">
    <property type="entry name" value="CADHERIN_1"/>
    <property type="match status" value="1"/>
</dbReference>
<dbReference type="FunFam" id="2.60.40.60:FF:000123">
    <property type="entry name" value="Protocadherin beta 4"/>
    <property type="match status" value="1"/>
</dbReference>
<evidence type="ECO:0000256" key="3">
    <source>
        <dbReference type="ARBA" id="ARBA00022475"/>
    </source>
</evidence>
<dbReference type="SUPFAM" id="SSF57196">
    <property type="entry name" value="EGF/Laminin"/>
    <property type="match status" value="1"/>
</dbReference>